<keyword evidence="3" id="KW-0808">Transferase</keyword>
<sequence length="155" mass="17990">MIDQEKYTFRFMLPDDIEQVMQVERDAFTTPWDPSIFMNELTSNQFAHYIVYEENDLIFGYCGMWVVMDEAQITNIGVHSSHRGQGHGENLLRYVLAFLKQLGVLKVSLEVRVSNEPAKNLYQKVGFQVGGVRKNYYADNQEDALVMWVILNEAE</sequence>
<comment type="function">
    <text evidence="5">Acetylates the N-terminal alanine of ribosomal protein bS18.</text>
</comment>
<feature type="domain" description="N-acetyltransferase" evidence="6">
    <location>
        <begin position="7"/>
        <end position="152"/>
    </location>
</feature>
<dbReference type="EMBL" id="JAGKSQ010000009">
    <property type="protein sequence ID" value="MBP3952992.1"/>
    <property type="molecule type" value="Genomic_DNA"/>
</dbReference>
<dbReference type="InterPro" id="IPR050680">
    <property type="entry name" value="YpeA/RimI_acetyltransf"/>
</dbReference>
<dbReference type="SUPFAM" id="SSF55729">
    <property type="entry name" value="Acyl-CoA N-acyltransferases (Nat)"/>
    <property type="match status" value="1"/>
</dbReference>
<keyword evidence="7" id="KW-0689">Ribosomal protein</keyword>
<comment type="catalytic activity">
    <reaction evidence="5">
        <text>N-terminal L-alanyl-[ribosomal protein bS18] + acetyl-CoA = N-terminal N(alpha)-acetyl-L-alanyl-[ribosomal protein bS18] + CoA + H(+)</text>
        <dbReference type="Rhea" id="RHEA:43756"/>
        <dbReference type="Rhea" id="RHEA-COMP:10676"/>
        <dbReference type="Rhea" id="RHEA-COMP:10677"/>
        <dbReference type="ChEBI" id="CHEBI:15378"/>
        <dbReference type="ChEBI" id="CHEBI:57287"/>
        <dbReference type="ChEBI" id="CHEBI:57288"/>
        <dbReference type="ChEBI" id="CHEBI:64718"/>
        <dbReference type="ChEBI" id="CHEBI:83683"/>
        <dbReference type="EC" id="2.3.1.266"/>
    </reaction>
</comment>
<dbReference type="GO" id="GO:0005737">
    <property type="term" value="C:cytoplasm"/>
    <property type="evidence" value="ECO:0007669"/>
    <property type="project" value="UniProtKB-SubCell"/>
</dbReference>
<keyword evidence="7" id="KW-0687">Ribonucleoprotein</keyword>
<dbReference type="CDD" id="cd04301">
    <property type="entry name" value="NAT_SF"/>
    <property type="match status" value="1"/>
</dbReference>
<dbReference type="EC" id="2.3.1.266" evidence="5"/>
<keyword evidence="2 5" id="KW-0963">Cytoplasm</keyword>
<dbReference type="Pfam" id="PF00583">
    <property type="entry name" value="Acetyltransf_1"/>
    <property type="match status" value="1"/>
</dbReference>
<dbReference type="PANTHER" id="PTHR43420">
    <property type="entry name" value="ACETYLTRANSFERASE"/>
    <property type="match status" value="1"/>
</dbReference>
<dbReference type="GO" id="GO:0005840">
    <property type="term" value="C:ribosome"/>
    <property type="evidence" value="ECO:0007669"/>
    <property type="project" value="UniProtKB-KW"/>
</dbReference>
<evidence type="ECO:0000256" key="4">
    <source>
        <dbReference type="ARBA" id="ARBA00023315"/>
    </source>
</evidence>
<dbReference type="GO" id="GO:0008999">
    <property type="term" value="F:protein-N-terminal-alanine acetyltransferase activity"/>
    <property type="evidence" value="ECO:0007669"/>
    <property type="project" value="UniProtKB-EC"/>
</dbReference>
<dbReference type="PANTHER" id="PTHR43420:SF44">
    <property type="entry name" value="ACETYLTRANSFERASE YPEA"/>
    <property type="match status" value="1"/>
</dbReference>
<dbReference type="Proteomes" id="UP000678228">
    <property type="component" value="Unassembled WGS sequence"/>
</dbReference>
<dbReference type="Gene3D" id="3.40.630.30">
    <property type="match status" value="1"/>
</dbReference>
<evidence type="ECO:0000313" key="8">
    <source>
        <dbReference type="Proteomes" id="UP000678228"/>
    </source>
</evidence>
<keyword evidence="8" id="KW-1185">Reference proteome</keyword>
<accession>A0A941AQP5</accession>
<dbReference type="InterPro" id="IPR000182">
    <property type="entry name" value="GNAT_dom"/>
</dbReference>
<comment type="subcellular location">
    <subcellularLocation>
        <location evidence="5">Cytoplasm</location>
    </subcellularLocation>
</comment>
<dbReference type="InterPro" id="IPR016181">
    <property type="entry name" value="Acyl_CoA_acyltransferase"/>
</dbReference>
<dbReference type="RefSeq" id="WP_210598850.1">
    <property type="nucleotide sequence ID" value="NZ_JAGKSQ010000009.1"/>
</dbReference>
<protein>
    <recommendedName>
        <fullName evidence="5">[Ribosomal protein bS18]-alanine N-acetyltransferase</fullName>
        <ecNumber evidence="5">2.3.1.266</ecNumber>
    </recommendedName>
</protein>
<dbReference type="PROSITE" id="PS51186">
    <property type="entry name" value="GNAT"/>
    <property type="match status" value="1"/>
</dbReference>
<comment type="similarity">
    <text evidence="1 5">Belongs to the acetyltransferase family. RimI subfamily.</text>
</comment>
<dbReference type="InterPro" id="IPR006464">
    <property type="entry name" value="AcTrfase_RimI/Ard1"/>
</dbReference>
<dbReference type="AlphaFoldDB" id="A0A941AQP5"/>
<reference evidence="7" key="1">
    <citation type="submission" date="2021-03" db="EMBL/GenBank/DDBJ databases">
        <title>Bacillus suaedae sp. nov., isolated from Suaeda aralocaspica.</title>
        <authorList>
            <person name="Lei R.F.R."/>
        </authorList>
    </citation>
    <scope>NUCLEOTIDE SEQUENCE</scope>
    <source>
        <strain evidence="7">YZJH907-2</strain>
    </source>
</reference>
<evidence type="ECO:0000256" key="2">
    <source>
        <dbReference type="ARBA" id="ARBA00022490"/>
    </source>
</evidence>
<evidence type="ECO:0000256" key="5">
    <source>
        <dbReference type="RuleBase" id="RU363094"/>
    </source>
</evidence>
<evidence type="ECO:0000313" key="7">
    <source>
        <dbReference type="EMBL" id="MBP3952992.1"/>
    </source>
</evidence>
<name>A0A941AQP5_9BACI</name>
<comment type="caution">
    <text evidence="7">The sequence shown here is derived from an EMBL/GenBank/DDBJ whole genome shotgun (WGS) entry which is preliminary data.</text>
</comment>
<proteinExistence type="inferred from homology"/>
<keyword evidence="4" id="KW-0012">Acyltransferase</keyword>
<evidence type="ECO:0000256" key="1">
    <source>
        <dbReference type="ARBA" id="ARBA00005395"/>
    </source>
</evidence>
<dbReference type="NCBIfam" id="TIGR01575">
    <property type="entry name" value="rimI"/>
    <property type="match status" value="1"/>
</dbReference>
<organism evidence="7 8">
    <name type="scientific">Halalkalibacter suaedae</name>
    <dbReference type="NCBI Taxonomy" id="2822140"/>
    <lineage>
        <taxon>Bacteria</taxon>
        <taxon>Bacillati</taxon>
        <taxon>Bacillota</taxon>
        <taxon>Bacilli</taxon>
        <taxon>Bacillales</taxon>
        <taxon>Bacillaceae</taxon>
        <taxon>Halalkalibacter</taxon>
    </lineage>
</organism>
<evidence type="ECO:0000259" key="6">
    <source>
        <dbReference type="PROSITE" id="PS51186"/>
    </source>
</evidence>
<evidence type="ECO:0000256" key="3">
    <source>
        <dbReference type="ARBA" id="ARBA00022679"/>
    </source>
</evidence>
<gene>
    <name evidence="7" type="primary">rimI</name>
    <name evidence="7" type="ORF">J7W16_17870</name>
</gene>